<proteinExistence type="predicted"/>
<dbReference type="WBParaSite" id="PSU_v2.g17399.t1">
    <property type="protein sequence ID" value="PSU_v2.g17399.t1"/>
    <property type="gene ID" value="PSU_v2.g17399"/>
</dbReference>
<organism evidence="1 2">
    <name type="scientific">Panagrolaimus superbus</name>
    <dbReference type="NCBI Taxonomy" id="310955"/>
    <lineage>
        <taxon>Eukaryota</taxon>
        <taxon>Metazoa</taxon>
        <taxon>Ecdysozoa</taxon>
        <taxon>Nematoda</taxon>
        <taxon>Chromadorea</taxon>
        <taxon>Rhabditida</taxon>
        <taxon>Tylenchina</taxon>
        <taxon>Panagrolaimomorpha</taxon>
        <taxon>Panagrolaimoidea</taxon>
        <taxon>Panagrolaimidae</taxon>
        <taxon>Panagrolaimus</taxon>
    </lineage>
</organism>
<sequence>MGGALNQAFGLVTSQRSYRRPVIVLAAAAYNEAGFKDVNATATSIKEDGIKIVVLNYAENDIVLTNALKGLASEGYYYISSQDDLISSVAYGLTQSK</sequence>
<dbReference type="Proteomes" id="UP000887577">
    <property type="component" value="Unplaced"/>
</dbReference>
<dbReference type="SUPFAM" id="SSF53300">
    <property type="entry name" value="vWA-like"/>
    <property type="match status" value="1"/>
</dbReference>
<name>A0A914YDM4_9BILA</name>
<protein>
    <submittedName>
        <fullName evidence="2">Uncharacterized protein</fullName>
    </submittedName>
</protein>
<dbReference type="Gene3D" id="3.40.50.410">
    <property type="entry name" value="von Willebrand factor, type A domain"/>
    <property type="match status" value="1"/>
</dbReference>
<evidence type="ECO:0000313" key="1">
    <source>
        <dbReference type="Proteomes" id="UP000887577"/>
    </source>
</evidence>
<accession>A0A914YDM4</accession>
<dbReference type="InterPro" id="IPR036465">
    <property type="entry name" value="vWFA_dom_sf"/>
</dbReference>
<keyword evidence="1" id="KW-1185">Reference proteome</keyword>
<reference evidence="2" key="1">
    <citation type="submission" date="2022-11" db="UniProtKB">
        <authorList>
            <consortium name="WormBaseParasite"/>
        </authorList>
    </citation>
    <scope>IDENTIFICATION</scope>
</reference>
<dbReference type="AlphaFoldDB" id="A0A914YDM4"/>
<evidence type="ECO:0000313" key="2">
    <source>
        <dbReference type="WBParaSite" id="PSU_v2.g17399.t1"/>
    </source>
</evidence>